<accession>A0A9W9G9N3</accession>
<feature type="compositionally biased region" description="Acidic residues" evidence="1">
    <location>
        <begin position="245"/>
        <end position="255"/>
    </location>
</feature>
<dbReference type="AlphaFoldDB" id="A0A9W9G9N3"/>
<feature type="compositionally biased region" description="Polar residues" evidence="1">
    <location>
        <begin position="358"/>
        <end position="371"/>
    </location>
</feature>
<proteinExistence type="predicted"/>
<name>A0A9W9G9N3_9EURO</name>
<organism evidence="2 3">
    <name type="scientific">Penicillium angulare</name>
    <dbReference type="NCBI Taxonomy" id="116970"/>
    <lineage>
        <taxon>Eukaryota</taxon>
        <taxon>Fungi</taxon>
        <taxon>Dikarya</taxon>
        <taxon>Ascomycota</taxon>
        <taxon>Pezizomycotina</taxon>
        <taxon>Eurotiomycetes</taxon>
        <taxon>Eurotiomycetidae</taxon>
        <taxon>Eurotiales</taxon>
        <taxon>Aspergillaceae</taxon>
        <taxon>Penicillium</taxon>
    </lineage>
</organism>
<evidence type="ECO:0000313" key="2">
    <source>
        <dbReference type="EMBL" id="KAJ5114052.1"/>
    </source>
</evidence>
<feature type="compositionally biased region" description="Low complexity" evidence="1">
    <location>
        <begin position="337"/>
        <end position="357"/>
    </location>
</feature>
<gene>
    <name evidence="2" type="ORF">N7456_002586</name>
</gene>
<keyword evidence="3" id="KW-1185">Reference proteome</keyword>
<sequence length="429" mass="47783">MEPYNYPDPYIPSRHSILFPFNLASRIWQRVWHGILLPCQKPSPSPSSSEPSSPTLARFPLTPTPNSGTIQETGDSSPIIPHVAYDHISSLFNVDYFRGTINQDGISQNGAWDALRVLNPDFSGQNTSSESSHNIPKALRTGRRYSGAPVLPDLPFIRSAEPSLSVSFELGLRNLRSSAAYNEPARNYYHRATPGPAPDTIQQELSASRSLNERPTPLSRIFPRNGLTRALELFRQPQLFISPEPDPENENENGNEDEKSSHISIDTASTSLGSQSRDPSLSSSIESAFDLNRFRGQWVKGHGEWVKCRGQWVKKIQWTKATRTTHLEHNFSQAEITTPESQSQSQSQTPTPSQSSQGITTESESQWSWSRRTPDNHSVGPSPSLSFIQDIINRRDPGIFVSLNSMESIQSTLAAGTAAQQRRAIRKHD</sequence>
<feature type="compositionally biased region" description="Polar residues" evidence="1">
    <location>
        <begin position="64"/>
        <end position="75"/>
    </location>
</feature>
<reference evidence="2" key="1">
    <citation type="submission" date="2022-11" db="EMBL/GenBank/DDBJ databases">
        <authorList>
            <person name="Petersen C."/>
        </authorList>
    </citation>
    <scope>NUCLEOTIDE SEQUENCE</scope>
    <source>
        <strain evidence="2">IBT 30069</strain>
    </source>
</reference>
<evidence type="ECO:0000256" key="1">
    <source>
        <dbReference type="SAM" id="MobiDB-lite"/>
    </source>
</evidence>
<protein>
    <submittedName>
        <fullName evidence="2">Uncharacterized protein</fullName>
    </submittedName>
</protein>
<feature type="region of interest" description="Disordered" evidence="1">
    <location>
        <begin position="238"/>
        <end position="262"/>
    </location>
</feature>
<evidence type="ECO:0000313" key="3">
    <source>
        <dbReference type="Proteomes" id="UP001149165"/>
    </source>
</evidence>
<comment type="caution">
    <text evidence="2">The sequence shown here is derived from an EMBL/GenBank/DDBJ whole genome shotgun (WGS) entry which is preliminary data.</text>
</comment>
<dbReference type="EMBL" id="JAPQKH010000002">
    <property type="protein sequence ID" value="KAJ5114052.1"/>
    <property type="molecule type" value="Genomic_DNA"/>
</dbReference>
<feature type="region of interest" description="Disordered" evidence="1">
    <location>
        <begin position="42"/>
        <end position="75"/>
    </location>
</feature>
<dbReference type="Proteomes" id="UP001149165">
    <property type="component" value="Unassembled WGS sequence"/>
</dbReference>
<feature type="region of interest" description="Disordered" evidence="1">
    <location>
        <begin position="333"/>
        <end position="383"/>
    </location>
</feature>
<dbReference type="OrthoDB" id="4364462at2759"/>
<reference evidence="2" key="2">
    <citation type="journal article" date="2023" name="IMA Fungus">
        <title>Comparative genomic study of the Penicillium genus elucidates a diverse pangenome and 15 lateral gene transfer events.</title>
        <authorList>
            <person name="Petersen C."/>
            <person name="Sorensen T."/>
            <person name="Nielsen M.R."/>
            <person name="Sondergaard T.E."/>
            <person name="Sorensen J.L."/>
            <person name="Fitzpatrick D.A."/>
            <person name="Frisvad J.C."/>
            <person name="Nielsen K.L."/>
        </authorList>
    </citation>
    <scope>NUCLEOTIDE SEQUENCE</scope>
    <source>
        <strain evidence="2">IBT 30069</strain>
    </source>
</reference>